<dbReference type="PANTHER" id="PTHR24273">
    <property type="entry name" value="FI04643P-RELATED"/>
    <property type="match status" value="1"/>
</dbReference>
<reference evidence="3" key="1">
    <citation type="submission" date="2022-11" db="EMBL/GenBank/DDBJ databases">
        <title>Marilongibacter aestuarii gen. nov., sp. nov., isolated from tidal flat sediment.</title>
        <authorList>
            <person name="Jiayan W."/>
        </authorList>
    </citation>
    <scope>NUCLEOTIDE SEQUENCE</scope>
    <source>
        <strain evidence="3">Z1-6</strain>
    </source>
</reference>
<dbReference type="Pfam" id="PF19406">
    <property type="entry name" value="PKD_5"/>
    <property type="match status" value="3"/>
</dbReference>
<gene>
    <name evidence="3" type="ORF">OU798_12345</name>
</gene>
<dbReference type="RefSeq" id="WP_343333472.1">
    <property type="nucleotide sequence ID" value="NZ_JAPOHD010000027.1"/>
</dbReference>
<evidence type="ECO:0000256" key="1">
    <source>
        <dbReference type="ARBA" id="ARBA00022737"/>
    </source>
</evidence>
<dbReference type="Proteomes" id="UP001145087">
    <property type="component" value="Unassembled WGS sequence"/>
</dbReference>
<dbReference type="EMBL" id="JAPOHD010000027">
    <property type="protein sequence ID" value="MCY1721139.1"/>
    <property type="molecule type" value="Genomic_DNA"/>
</dbReference>
<dbReference type="InterPro" id="IPR013783">
    <property type="entry name" value="Ig-like_fold"/>
</dbReference>
<dbReference type="Gene3D" id="2.60.40.740">
    <property type="match status" value="1"/>
</dbReference>
<comment type="caution">
    <text evidence="3">The sequence shown here is derived from an EMBL/GenBank/DDBJ whole genome shotgun (WGS) entry which is preliminary data.</text>
</comment>
<dbReference type="PROSITE" id="PS50825">
    <property type="entry name" value="HYR"/>
    <property type="match status" value="2"/>
</dbReference>
<dbReference type="SUPFAM" id="SSF49299">
    <property type="entry name" value="PKD domain"/>
    <property type="match status" value="1"/>
</dbReference>
<dbReference type="Gene3D" id="2.60.120.260">
    <property type="entry name" value="Galactose-binding domain-like"/>
    <property type="match status" value="2"/>
</dbReference>
<name>A0A9X3J543_9BACT</name>
<protein>
    <submittedName>
        <fullName evidence="3">HYR domain-containing protein</fullName>
    </submittedName>
</protein>
<dbReference type="InterPro" id="IPR025667">
    <property type="entry name" value="SprB_repeat"/>
</dbReference>
<sequence>MSNMDAIPKEFTPDIYCSREGMSDHLEGGISRRSDYNVCNSETGTEQNAGIDFPKSLQVQTDPNSCVAFIDSALQVYDPNNVIVKLTWQMTGATDGNSPEDGVNQIGGYSFNVGVTLLTYTVESNLSETNISTISIEVVDSEAPQIVSAPGDIGVSNDPGECSAHVYWSDPVARDNCLDSEQLVYTSNYKSGEKFPVGETVVRYSITDGKNSTEFSFTVSVKDNEGPVVSAPPVDTSYCGEAVPDAFTSWEQFEQAGGSAYDNCGINYNSFRYFQNKASSISCPYTVTRTYLLEDIYRNVTEFVHVIEVSANGNSGESDVDNFSGINPGSGGNATAAISASINNVTCFGGSDGSITVDTSSVAQKITKIEWDNGSSTLNLSGLSADIYTLEITAGGSVSSQIFAVTEPGILDASVIKKQITCFGADDGKINVSVPTGGSGIYQVSINGIDWYDVSMAMPYEFTELTAGTYSVQLRDAVNLDCFREIAKIAIADPSPLTITTSVTETTCSGTNDGDITVAVTGGTPPFQYSSDGAVFQVSEVLTSLAVGSYMVTVRDSNLCSIEKEVVITQAPPNFRIISQPQAQVDCSGATVEFKVEAINAVGTFRYQWQKKSPNDNDFEDIISANSNALKLDNIGSNDVGLDSTFYRVIISDDCSSAVSDSALLRLNEIIEVKPAQEQLEVCNGETVIYEVVTRGNVILYFWEKSNSTNNWIPISDGGKYSGSGTSELTISDVGASESGVYRVRVVFETINTSTGNKSCNEISREERILVVDNIKPEPKCQNKTVSLGWSSPLVISASDIDNGSTDNCGIATISLSQTNFDCSHLGNNIVTLTVTDTNGNDSTCTATVLVVDNVSPSFTVPGSVTLDAGTSCSPDVTPSKTGMITVMSDNCTADQDLLVTYADGASIAGLCGGEYSITRTWTVSDKLGNSTSKDQLITVVDGTNPVMSIPENVALLYGDPTEPQYTGQASVTDNCDSNPVVSYSDSISYEVGCPYTVFRKWTATDWCGNSSSAFQQIRVSDTEAPILILPNDTAVATPNDIPLVDTSVANAIDNFDTNPTIEFLYEEFTGLDAKPGFCPTSVTRYFRASDQCGNSVVGSYIIYVSDVSDCAECQESVPFFYLDLTYSAEAEETIKNVDRHKAGYCCSEGNSSCVAFNILFHRDVIGLEITVNGATPKGQEWDVDCESVDLNKEYLCIPTDEQFHLFTLCKPGNNLNSYTFRTLIGASVPDDEITTRVECVEQLSISGIADPVWNSVYPGVRGEYNSYLDLSDPYNPVFSAPPGAPGEIRYEVAGPLVEPVCGQTADTALVTILVKEAIAIDLNIEPDLMCEDSPDTIAPVISPVGSYEFEWYVGNDTTGVPFSTAETFVPTAEGEYVLKVTDADHDIPCSSEVYNFEILFDYTGPTIQVPPNTLTVQCNDGSVITSIQNWLNSAQASYTNSRGIFVEFIPENDFDFNNLDMACNDTLEVTFSAFDHCSNMATNTALIVVIDTIAPIIFREAADASTQCTGIDPDQNAAYLGWLANHGGAAANDDCDANLTWITDTDTSLWSGDQVNNQISITFTVFDDCGNTAQTTATFSIFDTIAPAINTLQNIVECPEFVLPAGSTMLNIDPAEVSDDCYATCSFSDYTIRWRIDFADSTSLPAGGGYATGHISDLGVDILFPADSLTFLNADHKISYWIEDCSGNVSEAQIRTVTVLPPPVVVSPADTLYYCYGDTVSEILLTGYPQGDVVFDISGGALLGIANQTGVSSIPAFWATKPGSAIISITPRTDDCIGETVDFVIVVKPVVNVSVSPARQTICSGDSTDIRISSNTAGATFSWEISSVTPSGSVAGASGGAGNYIRQGLVNNTSSPAEVVYRVSVEANGCPGIMPTPVTITVNPVPELLITDPDTICEPETIDLTDIAITAGSSAGADFTYWADTAATVSLANPDAIIQSGTYYIMASFGTGCTTIKPVNVVVNPVPGLTSTLTPDGICSNTPFSYTPSGNLPGTVFTWSRAAIPGISNPAETGTDNIDEILVNETSNPIEVTYIYTLYSPDGCNSVYEVKVMVTQSPYLTSTNPDGICSGEVLSYNPTSNVSGTVFNWTRNADAYGNAAASGTGDPNEILVNQSNGPISVIYYYSLSSNNCSNPTVFQVMVVVTPSPEVTVRASEAEICPGEAIDLFSLSTDLLNSALETELLMDDFHSGTGNWTASGSQYAWSLQADSSVYTSEEVMSWIPFRTKTVQNIFHSNDSTPFLLANHHESVFGLTNTTSYLTSKIFDTKGYTEIKLSFWHHYKRGTSSVEKAVVEYSTDGTNWNMVGTEEYSYTRGEADSFEYVETTDLPVGESTVQIRFAYTTIGIAQKFWWAIDNIQVTGVPQVQREIQWTSTPAGFTSTEGNPTGVYPTETTSYIATYTDPLTNCSGSDTVTVIVRELPDVQIYADYCSDPGYIILTATEGASYLWSTGETTQIIKVDVADIYSVKVIDEYGCENVAYTGVSTELVINGDFEQGNVDFSTGYQYVADDALRNNELNPEGYYSVGTNAQHFHSNFWGSDHTNGSGNYMIVNGWGSDQVVWEQEIDILPNTEFYFSAWAMSLNSVAPFVKLRFEINGVQIGTTANLPVGQNNNRNPWTNRFYGNWNSGNATKATVRIINLEPALGGNDFGLDDISFGTLEPLPSEIEASGLNTTVCEGDSVQLLLDVQKGKEPFTYSWTGPNGYTSNEKEPVIYNTDPAFTGDYIVTVTDGYGCGPIYDTVQIVVNEAAIVDAGSDQLICASENEVSLNGSYGGSTTSVTWSGGTGSFLSAADPTTTYTFSDTDIAAGGVTLVLTSDDPPGVCGPVSDTVNISIYPLVEVVVDTAVHPLCPRDKNGYITVHGEGGVAPYSYFWDSTPKQTSATAGGLRAGTYKVTVTDANGCWDTLSVTLSDPPELVVSDTVQVTEPSCYNGSDGTATVIVTSGNNPTFWWHTEDTTQTITGLSAGVYFVYVMDENACSVKSITLSLGEPAPPAVQCPDDITVLADYGKNYVENLKLAAPDYQNDCPLVDQVWVLSGATSDSSSQTGIDTLKMHDFNIGVTKVTYTFVDEAGNVNECFFLVTVEAAPEIECHEDTTIYIDRAATGCEFIFDPGVPDLVQGVPPITWSWKITYPDGSTNSDIYTKYAPDYSADAIGNMNFPLGVSTIEWKAENGAGFDSCAYFIEIVDTLASGFEVYPFEACVDPIRMATYVPGNETTDPVLLIDPDPDGYTFGAGNTALDITFPKTNCCDSAAIKVYWEIVFADTPGPNGVDLISHDTIRGVGQPSVYIDPKTGSAADIFFWGDGVNYMEVIHEITYWVVDCFGNISTKTTSPLVIKPRPKLVKKVSMQNKTNSVLNDIVIK</sequence>
<keyword evidence="1" id="KW-0677">Repeat</keyword>
<dbReference type="InterPro" id="IPR035986">
    <property type="entry name" value="PKD_dom_sf"/>
</dbReference>
<dbReference type="Pfam" id="PF13573">
    <property type="entry name" value="SprB"/>
    <property type="match status" value="3"/>
</dbReference>
<feature type="domain" description="HYR" evidence="2">
    <location>
        <begin position="139"/>
        <end position="225"/>
    </location>
</feature>
<dbReference type="PANTHER" id="PTHR24273:SF32">
    <property type="entry name" value="HYALIN"/>
    <property type="match status" value="1"/>
</dbReference>
<proteinExistence type="predicted"/>
<dbReference type="Pfam" id="PF02494">
    <property type="entry name" value="HYR"/>
    <property type="match status" value="2"/>
</dbReference>
<dbReference type="InterPro" id="IPR003410">
    <property type="entry name" value="HYR_dom"/>
</dbReference>
<keyword evidence="4" id="KW-1185">Reference proteome</keyword>
<accession>A0A9X3J543</accession>
<evidence type="ECO:0000313" key="4">
    <source>
        <dbReference type="Proteomes" id="UP001145087"/>
    </source>
</evidence>
<organism evidence="3 4">
    <name type="scientific">Draconibacterium aestuarii</name>
    <dbReference type="NCBI Taxonomy" id="2998507"/>
    <lineage>
        <taxon>Bacteria</taxon>
        <taxon>Pseudomonadati</taxon>
        <taxon>Bacteroidota</taxon>
        <taxon>Bacteroidia</taxon>
        <taxon>Marinilabiliales</taxon>
        <taxon>Prolixibacteraceae</taxon>
        <taxon>Draconibacterium</taxon>
    </lineage>
</organism>
<evidence type="ECO:0000313" key="3">
    <source>
        <dbReference type="EMBL" id="MCY1721139.1"/>
    </source>
</evidence>
<feature type="domain" description="HYR" evidence="2">
    <location>
        <begin position="2988"/>
        <end position="3086"/>
    </location>
</feature>
<evidence type="ECO:0000259" key="2">
    <source>
        <dbReference type="PROSITE" id="PS50825"/>
    </source>
</evidence>
<dbReference type="InterPro" id="IPR045828">
    <property type="entry name" value="PKD_Bacteroidetes"/>
</dbReference>
<dbReference type="Gene3D" id="2.60.40.10">
    <property type="entry name" value="Immunoglobulins"/>
    <property type="match status" value="2"/>
</dbReference>